<dbReference type="Pfam" id="PF13561">
    <property type="entry name" value="adh_short_C2"/>
    <property type="match status" value="1"/>
</dbReference>
<keyword evidence="2" id="KW-0560">Oxidoreductase</keyword>
<dbReference type="SUPFAM" id="SSF51735">
    <property type="entry name" value="NAD(P)-binding Rossmann-fold domains"/>
    <property type="match status" value="1"/>
</dbReference>
<dbReference type="AlphaFoldDB" id="A0A948W502"/>
<dbReference type="InterPro" id="IPR020904">
    <property type="entry name" value="Sc_DH/Rdtase_CS"/>
</dbReference>
<reference evidence="3" key="1">
    <citation type="submission" date="2021-05" db="EMBL/GenBank/DDBJ databases">
        <title>Energy efficiency and biological interactions define the core microbiome of deep oligotrophic groundwater.</title>
        <authorList>
            <person name="Mehrshad M."/>
            <person name="Lopez-Fernandez M."/>
            <person name="Bell E."/>
            <person name="Bernier-Latmani R."/>
            <person name="Bertilsson S."/>
            <person name="Dopson M."/>
        </authorList>
    </citation>
    <scope>NUCLEOTIDE SEQUENCE</scope>
    <source>
        <strain evidence="3">Modern_marine.mb.64</strain>
    </source>
</reference>
<accession>A0A948W502</accession>
<dbReference type="FunFam" id="3.40.50.720:FF:000173">
    <property type="entry name" value="3-oxoacyl-[acyl-carrier protein] reductase"/>
    <property type="match status" value="1"/>
</dbReference>
<proteinExistence type="inferred from homology"/>
<dbReference type="InterPro" id="IPR002347">
    <property type="entry name" value="SDR_fam"/>
</dbReference>
<dbReference type="GO" id="GO:0032787">
    <property type="term" value="P:monocarboxylic acid metabolic process"/>
    <property type="evidence" value="ECO:0007669"/>
    <property type="project" value="UniProtKB-ARBA"/>
</dbReference>
<dbReference type="InterPro" id="IPR036291">
    <property type="entry name" value="NAD(P)-bd_dom_sf"/>
</dbReference>
<evidence type="ECO:0000313" key="3">
    <source>
        <dbReference type="EMBL" id="MBU2692797.1"/>
    </source>
</evidence>
<comment type="caution">
    <text evidence="3">The sequence shown here is derived from an EMBL/GenBank/DDBJ whole genome shotgun (WGS) entry which is preliminary data.</text>
</comment>
<dbReference type="PANTHER" id="PTHR42879">
    <property type="entry name" value="3-OXOACYL-(ACYL-CARRIER-PROTEIN) REDUCTASE"/>
    <property type="match status" value="1"/>
</dbReference>
<evidence type="ECO:0000313" key="4">
    <source>
        <dbReference type="Proteomes" id="UP000777784"/>
    </source>
</evidence>
<dbReference type="NCBIfam" id="NF005559">
    <property type="entry name" value="PRK07231.1"/>
    <property type="match status" value="1"/>
</dbReference>
<dbReference type="PRINTS" id="PR00081">
    <property type="entry name" value="GDHRDH"/>
</dbReference>
<dbReference type="PANTHER" id="PTHR42879:SF2">
    <property type="entry name" value="3-OXOACYL-[ACYL-CARRIER-PROTEIN] REDUCTASE FABG"/>
    <property type="match status" value="1"/>
</dbReference>
<name>A0A948W502_UNCEI</name>
<dbReference type="Proteomes" id="UP000777784">
    <property type="component" value="Unassembled WGS sequence"/>
</dbReference>
<dbReference type="PRINTS" id="PR00080">
    <property type="entry name" value="SDRFAMILY"/>
</dbReference>
<comment type="similarity">
    <text evidence="1">Belongs to the short-chain dehydrogenases/reductases (SDR) family.</text>
</comment>
<dbReference type="Gene3D" id="3.40.50.720">
    <property type="entry name" value="NAD(P)-binding Rossmann-like Domain"/>
    <property type="match status" value="1"/>
</dbReference>
<gene>
    <name evidence="3" type="ORF">KJ970_17910</name>
</gene>
<dbReference type="EMBL" id="JAHJDP010000100">
    <property type="protein sequence ID" value="MBU2692797.1"/>
    <property type="molecule type" value="Genomic_DNA"/>
</dbReference>
<sequence>MIDLRGSKALVTGGSRGIGAACCRLLARAGCDIAVHYRERVDEARRLAEEIVAMGRQALTISADISDPQQVRHLVGQAATELNGLNIVVGNAGIWKGAAVAEMTNAEWDEMIGINLSGLFYLSRESIPHLRLAGGSLIFIASTAGQRGEAGHAHYAASKGGVIALTRSLAVELAPAKIRVNAVSPGWIRTDMTEALLRPDRIDESLKEPIPLGRPGEPEDVAGPVVFLASPLARHITGAIINVNGGAVLA</sequence>
<protein>
    <submittedName>
        <fullName evidence="3">SDR family oxidoreductase</fullName>
    </submittedName>
</protein>
<organism evidence="3 4">
    <name type="scientific">Eiseniibacteriota bacterium</name>
    <dbReference type="NCBI Taxonomy" id="2212470"/>
    <lineage>
        <taxon>Bacteria</taxon>
        <taxon>Candidatus Eiseniibacteriota</taxon>
    </lineage>
</organism>
<dbReference type="PROSITE" id="PS00061">
    <property type="entry name" value="ADH_SHORT"/>
    <property type="match status" value="1"/>
</dbReference>
<dbReference type="GO" id="GO:0016491">
    <property type="term" value="F:oxidoreductase activity"/>
    <property type="evidence" value="ECO:0007669"/>
    <property type="project" value="UniProtKB-KW"/>
</dbReference>
<dbReference type="InterPro" id="IPR050259">
    <property type="entry name" value="SDR"/>
</dbReference>
<evidence type="ECO:0000256" key="2">
    <source>
        <dbReference type="ARBA" id="ARBA00023002"/>
    </source>
</evidence>
<evidence type="ECO:0000256" key="1">
    <source>
        <dbReference type="ARBA" id="ARBA00006484"/>
    </source>
</evidence>